<name>A0ABR2YLK9_9CHLO</name>
<reference evidence="2 3" key="1">
    <citation type="journal article" date="2024" name="Nat. Commun.">
        <title>Phylogenomics reveals the evolutionary origins of lichenization in chlorophyte algae.</title>
        <authorList>
            <person name="Puginier C."/>
            <person name="Libourel C."/>
            <person name="Otte J."/>
            <person name="Skaloud P."/>
            <person name="Haon M."/>
            <person name="Grisel S."/>
            <person name="Petersen M."/>
            <person name="Berrin J.G."/>
            <person name="Delaux P.M."/>
            <person name="Dal Grande F."/>
            <person name="Keller J."/>
        </authorList>
    </citation>
    <scope>NUCLEOTIDE SEQUENCE [LARGE SCALE GENOMIC DNA]</scope>
    <source>
        <strain evidence="2 3">SAG 216-7</strain>
    </source>
</reference>
<gene>
    <name evidence="2" type="ORF">WJX75_007148</name>
</gene>
<dbReference type="Proteomes" id="UP001491310">
    <property type="component" value="Unassembled WGS sequence"/>
</dbReference>
<dbReference type="HAMAP" id="MF_01481">
    <property type="entry name" value="PSII_Psb27"/>
    <property type="match status" value="1"/>
</dbReference>
<dbReference type="PANTHER" id="PTHR35100">
    <property type="entry name" value="FOLD PROTEIN"/>
    <property type="match status" value="1"/>
</dbReference>
<feature type="region of interest" description="Disordered" evidence="1">
    <location>
        <begin position="1"/>
        <end position="20"/>
    </location>
</feature>
<dbReference type="Pfam" id="PF13326">
    <property type="entry name" value="PSII_Pbs27"/>
    <property type="match status" value="1"/>
</dbReference>
<dbReference type="InterPro" id="IPR025585">
    <property type="entry name" value="PSII_Psb27"/>
</dbReference>
<accession>A0ABR2YLK9</accession>
<dbReference type="Gene3D" id="1.20.58.810">
    <property type="entry name" value="Photosystem II Pbs27"/>
    <property type="match status" value="1"/>
</dbReference>
<dbReference type="PANTHER" id="PTHR35100:SF1">
    <property type="entry name" value="F15H11.13 PROTEIN"/>
    <property type="match status" value="1"/>
</dbReference>
<organism evidence="2 3">
    <name type="scientific">Coccomyxa subellipsoidea</name>
    <dbReference type="NCBI Taxonomy" id="248742"/>
    <lineage>
        <taxon>Eukaryota</taxon>
        <taxon>Viridiplantae</taxon>
        <taxon>Chlorophyta</taxon>
        <taxon>core chlorophytes</taxon>
        <taxon>Trebouxiophyceae</taxon>
        <taxon>Trebouxiophyceae incertae sedis</taxon>
        <taxon>Coccomyxaceae</taxon>
        <taxon>Coccomyxa</taxon>
    </lineage>
</organism>
<proteinExistence type="inferred from homology"/>
<keyword evidence="3" id="KW-1185">Reference proteome</keyword>
<dbReference type="EMBL" id="JALJOT010000009">
    <property type="protein sequence ID" value="KAK9907623.1"/>
    <property type="molecule type" value="Genomic_DNA"/>
</dbReference>
<evidence type="ECO:0000256" key="1">
    <source>
        <dbReference type="SAM" id="MobiDB-lite"/>
    </source>
</evidence>
<comment type="caution">
    <text evidence="2">The sequence shown here is derived from an EMBL/GenBank/DDBJ whole genome shotgun (WGS) entry which is preliminary data.</text>
</comment>
<protein>
    <submittedName>
        <fullName evidence="2">Uncharacterized protein</fullName>
    </submittedName>
</protein>
<sequence>MRLQHSLKPKGPGNNDRSTRERLVNVVTSLPFLAVGFHTRKAQRTPEVRRFGSCLMAVGASATAYHAASGKLRTSLRKLDYWTIALASTQMARALFPPTSPCLRALNAASWALTPFQPTVVSTLNFGIAEVAFAREALGDRSLRKQYRRHAAIGGFGLGCFMLEDVAIEHGHSFVHSLWHLHSCYAVASANALMQRREEKRAAVTELSPSSVQRSQQLRRGLLLGLASAVLVPTQKADAGFGWDGSSSAIGSCALGEQGDDCRIETLKNEAKKGFEAYGDVVKERPQQNTVGIPVAEMKDEYSKETLALGQQIQEYASMDPYSSERPKVVQVLRKDGSTWVSRYARGGSARKLSARRFYIAVDALQGHLASNGMAPFPRNKLPVLLSNVAQAEALIAQGK</sequence>
<evidence type="ECO:0000313" key="3">
    <source>
        <dbReference type="Proteomes" id="UP001491310"/>
    </source>
</evidence>
<evidence type="ECO:0000313" key="2">
    <source>
        <dbReference type="EMBL" id="KAK9907623.1"/>
    </source>
</evidence>
<dbReference type="InterPro" id="IPR038450">
    <property type="entry name" value="PSII_Psb27_sf"/>
</dbReference>